<proteinExistence type="predicted"/>
<sequence>MFLELVAVIAAGIGGAGIALLLGRLLGGRLPRWTAPVFAGAAMLGTTIASEYGWYGRTADALPADMIVAETVESRAAYRPWTYLVPYVDRFVAVDMATLRRHDDAPTTQISDLYFFGRWQATRSATIVADCAADRRAILSDGAAFAPDGQIEGLLWVAPGDDDSILRTICGGAG</sequence>
<name>A0A1I0VTU4_9RHOB</name>
<evidence type="ECO:0000256" key="1">
    <source>
        <dbReference type="SAM" id="Phobius"/>
    </source>
</evidence>
<accession>A0A1I0VTU4</accession>
<reference evidence="2 3" key="1">
    <citation type="submission" date="2016-10" db="EMBL/GenBank/DDBJ databases">
        <authorList>
            <person name="de Groot N.N."/>
        </authorList>
    </citation>
    <scope>NUCLEOTIDE SEQUENCE [LARGE SCALE GENOMIC DNA]</scope>
    <source>
        <strain evidence="2 3">DSM 29316</strain>
    </source>
</reference>
<keyword evidence="1" id="KW-0472">Membrane</keyword>
<keyword evidence="3" id="KW-1185">Reference proteome</keyword>
<gene>
    <name evidence="2" type="ORF">SAMN05421688_0983</name>
</gene>
<evidence type="ECO:0000313" key="2">
    <source>
        <dbReference type="EMBL" id="SFA79835.1"/>
    </source>
</evidence>
<keyword evidence="1" id="KW-0812">Transmembrane</keyword>
<dbReference type="Proteomes" id="UP000198796">
    <property type="component" value="Unassembled WGS sequence"/>
</dbReference>
<dbReference type="OrthoDB" id="8601734at2"/>
<dbReference type="EMBL" id="FOJU01000001">
    <property type="protein sequence ID" value="SFA79835.1"/>
    <property type="molecule type" value="Genomic_DNA"/>
</dbReference>
<keyword evidence="1" id="KW-1133">Transmembrane helix</keyword>
<evidence type="ECO:0000313" key="3">
    <source>
        <dbReference type="Proteomes" id="UP000198796"/>
    </source>
</evidence>
<dbReference type="AlphaFoldDB" id="A0A1I0VTU4"/>
<feature type="transmembrane region" description="Helical" evidence="1">
    <location>
        <begin position="6"/>
        <end position="26"/>
    </location>
</feature>
<dbReference type="STRING" id="871651.SAMN05421688_0983"/>
<organism evidence="2 3">
    <name type="scientific">Poseidonocella pacifica</name>
    <dbReference type="NCBI Taxonomy" id="871651"/>
    <lineage>
        <taxon>Bacteria</taxon>
        <taxon>Pseudomonadati</taxon>
        <taxon>Pseudomonadota</taxon>
        <taxon>Alphaproteobacteria</taxon>
        <taxon>Rhodobacterales</taxon>
        <taxon>Roseobacteraceae</taxon>
        <taxon>Poseidonocella</taxon>
    </lineage>
</organism>
<protein>
    <submittedName>
        <fullName evidence="2">Uncharacterized protein</fullName>
    </submittedName>
</protein>
<dbReference type="RefSeq" id="WP_092061091.1">
    <property type="nucleotide sequence ID" value="NZ_FOJU01000001.1"/>
</dbReference>